<evidence type="ECO:0000313" key="6">
    <source>
        <dbReference type="Proteomes" id="UP000072904"/>
    </source>
</evidence>
<accession>A0A078K8J7</accession>
<keyword evidence="2" id="KW-0812">Transmembrane</keyword>
<dbReference type="EMBL" id="LM993665">
    <property type="protein sequence ID" value="VTZ79301.1"/>
    <property type="molecule type" value="Genomic_DNA"/>
</dbReference>
<name>A0A078K8J7_PLAYE</name>
<keyword evidence="1" id="KW-0175">Coiled coil</keyword>
<feature type="coiled-coil region" evidence="1">
    <location>
        <begin position="167"/>
        <end position="202"/>
    </location>
</feature>
<reference evidence="5 6" key="1">
    <citation type="journal article" date="2014" name="BMC Biol.">
        <title>A comprehensive evaluation of rodent malaria parasite genomes and gene expression.</title>
        <authorList>
            <person name="Otto T.D."/>
            <person name="Bohme U."/>
            <person name="Jackson A.P."/>
            <person name="Hunt M."/>
            <person name="Franke-Fayard B."/>
            <person name="Hoeijmakers W.A."/>
            <person name="Religa A.A."/>
            <person name="Robertson L."/>
            <person name="Sanders M."/>
            <person name="Ogun S.A."/>
            <person name="Cunningham D."/>
            <person name="Erhart A."/>
            <person name="Billker O."/>
            <person name="Khan S.M."/>
            <person name="Stunnenberg H.G."/>
            <person name="Langhorne J."/>
            <person name="Holder A.A."/>
            <person name="Waters A.P."/>
            <person name="Newbold C.I."/>
            <person name="Pain A."/>
            <person name="Berriman M."/>
            <person name="Janse C.J."/>
        </authorList>
    </citation>
    <scope>NUCLEOTIDE SEQUENCE [LARGE SCALE GENOMIC DNA]</scope>
    <source>
        <strain evidence="4 5">17X</strain>
        <strain evidence="3 6">YM</strain>
    </source>
</reference>
<dbReference type="VEuPathDB" id="PlasmoDB:PYYM_1103300"/>
<dbReference type="OrthoDB" id="372866at2759"/>
<dbReference type="RefSeq" id="XP_731192.1">
    <property type="nucleotide sequence ID" value="XM_726099.1"/>
</dbReference>
<evidence type="ECO:0000313" key="4">
    <source>
        <dbReference type="EMBL" id="VTZ79301.1"/>
    </source>
</evidence>
<reference evidence="4" key="3">
    <citation type="submission" date="2014-05" db="EMBL/GenBank/DDBJ databases">
        <authorList>
            <person name="Aslett M.A."/>
            <person name="De Silva N."/>
        </authorList>
    </citation>
    <scope>NUCLEOTIDE SEQUENCE</scope>
    <source>
        <strain evidence="4">17X</strain>
    </source>
</reference>
<evidence type="ECO:0000313" key="3">
    <source>
        <dbReference type="EMBL" id="CDU18716.1"/>
    </source>
</evidence>
<dbReference type="AlphaFoldDB" id="A0A078K8J7"/>
<feature type="transmembrane region" description="Helical" evidence="2">
    <location>
        <begin position="373"/>
        <end position="397"/>
    </location>
</feature>
<protein>
    <submittedName>
        <fullName evidence="3">Uncharacterized protein</fullName>
    </submittedName>
</protein>
<dbReference type="KEGG" id="pyo:PY17X_1102200"/>
<sequence>MLLFEIYNFSLILLQWNKNLVLHNHINNEALNCVPFRLLAQSNVEPYDETNLENPFVLDAEENDSKLGSHITSIEPEVNVDSLVYKSIGNTDAHNKLKNSNISKKKNNDELKYQIEKGELIKEDPLNDKNEDDKILDKEEINRQNLNNLKSYYLNPNKRQTKYIEEIKLFKEEIEDIPEELKDLLDEKIENLKLLMKEMLTRELQLIKERLDVRLKNDIKKCKLIKSKVLENKIEKFIILRDKLLEDKCISKHIEIEDINSIESLENSINNMGIRDITKLKIKKHIKNYMDNDDSFEQVNTYNKIKKYITNDINPGIFRKIMNCLKIQEGFGAIGKSKCYHRITHSPLLLYVRRYVIFDLIVFIGTSQLMESAFIVIPITVVLLIILFFVVKFWSNLTELFHKKKRRKIKRRKEKKKKK</sequence>
<dbReference type="Proteomes" id="UP000072874">
    <property type="component" value="Chromosome 11"/>
</dbReference>
<evidence type="ECO:0000313" key="5">
    <source>
        <dbReference type="Proteomes" id="UP000072874"/>
    </source>
</evidence>
<reference evidence="4" key="4">
    <citation type="submission" date="2019-05" db="EMBL/GenBank/DDBJ databases">
        <authorList>
            <consortium name="Pathogen Informatics"/>
        </authorList>
    </citation>
    <scope>NUCLEOTIDE SEQUENCE</scope>
    <source>
        <strain evidence="4">17X</strain>
    </source>
</reference>
<dbReference type="Proteomes" id="UP000072904">
    <property type="component" value="Chromosome 11"/>
</dbReference>
<keyword evidence="2" id="KW-1133">Transmembrane helix</keyword>
<dbReference type="VEuPathDB" id="PlasmoDB:Py17XNL_001105434"/>
<proteinExistence type="predicted"/>
<dbReference type="VEuPathDB" id="PlasmoDB:PY17X_1102200"/>
<dbReference type="EMBL" id="LK934639">
    <property type="protein sequence ID" value="CDU18716.1"/>
    <property type="molecule type" value="Genomic_DNA"/>
</dbReference>
<keyword evidence="2" id="KW-0472">Membrane</keyword>
<dbReference type="GeneID" id="3830417"/>
<dbReference type="VEuPathDB" id="PlasmoDB:PY03203"/>
<gene>
    <name evidence="4" type="ORF">PY17X_1102200</name>
    <name evidence="3" type="ORF">PYYM_1103300</name>
</gene>
<organism evidence="3 6">
    <name type="scientific">Plasmodium yoelii</name>
    <dbReference type="NCBI Taxonomy" id="5861"/>
    <lineage>
        <taxon>Eukaryota</taxon>
        <taxon>Sar</taxon>
        <taxon>Alveolata</taxon>
        <taxon>Apicomplexa</taxon>
        <taxon>Aconoidasida</taxon>
        <taxon>Haemosporida</taxon>
        <taxon>Plasmodiidae</taxon>
        <taxon>Plasmodium</taxon>
        <taxon>Plasmodium (Vinckeia)</taxon>
    </lineage>
</organism>
<reference evidence="3" key="2">
    <citation type="submission" date="2014-05" db="EMBL/GenBank/DDBJ databases">
        <authorList>
            <person name="Aslett A.Martin."/>
            <person name="De Silva Nishadi"/>
        </authorList>
    </citation>
    <scope>NUCLEOTIDE SEQUENCE</scope>
    <source>
        <strain evidence="3">YM</strain>
    </source>
</reference>
<dbReference type="OMA" id="EPYDETN"/>
<evidence type="ECO:0000256" key="2">
    <source>
        <dbReference type="SAM" id="Phobius"/>
    </source>
</evidence>
<evidence type="ECO:0000256" key="1">
    <source>
        <dbReference type="SAM" id="Coils"/>
    </source>
</evidence>